<dbReference type="SUPFAM" id="SSF50249">
    <property type="entry name" value="Nucleic acid-binding proteins"/>
    <property type="match status" value="1"/>
</dbReference>
<dbReference type="InterPro" id="IPR002878">
    <property type="entry name" value="ChsH2_C"/>
</dbReference>
<dbReference type="PANTHER" id="PTHR34075">
    <property type="entry name" value="BLR3430 PROTEIN"/>
    <property type="match status" value="1"/>
</dbReference>
<evidence type="ECO:0000259" key="1">
    <source>
        <dbReference type="Pfam" id="PF01796"/>
    </source>
</evidence>
<sequence length="141" mass="14750">MSMGAEMPLTPVVRDDHSAPFFDAAAQGRLLLRYSPGSGAWSEPAALVCSATGAADLQWRQAKGEGELVSWTVVPGRAKDGEPAADAVVGVVEMAEGPWLTLRLVDADGSELRAGLPVRVDFVRPEGGEAVPVGLLAARRD</sequence>
<reference evidence="2 3" key="1">
    <citation type="submission" date="2020-07" db="EMBL/GenBank/DDBJ databases">
        <title>Sequencing the genomes of 1000 actinobacteria strains.</title>
        <authorList>
            <person name="Klenk H.-P."/>
        </authorList>
    </citation>
    <scope>NUCLEOTIDE SEQUENCE [LARGE SCALE GENOMIC DNA]</scope>
    <source>
        <strain evidence="2 3">CXB654</strain>
    </source>
</reference>
<dbReference type="AlphaFoldDB" id="A0A852TY38"/>
<dbReference type="InterPro" id="IPR012340">
    <property type="entry name" value="NA-bd_OB-fold"/>
</dbReference>
<name>A0A852TY38_9ACTN</name>
<comment type="caution">
    <text evidence="2">The sequence shown here is derived from an EMBL/GenBank/DDBJ whole genome shotgun (WGS) entry which is preliminary data.</text>
</comment>
<dbReference type="RefSeq" id="WP_246334376.1">
    <property type="nucleotide sequence ID" value="NZ_BAAAYY010000016.1"/>
</dbReference>
<keyword evidence="3" id="KW-1185">Reference proteome</keyword>
<evidence type="ECO:0000313" key="2">
    <source>
        <dbReference type="EMBL" id="NYE48187.1"/>
    </source>
</evidence>
<gene>
    <name evidence="2" type="ORF">HDA32_003307</name>
</gene>
<dbReference type="Pfam" id="PF01796">
    <property type="entry name" value="OB_ChsH2_C"/>
    <property type="match status" value="1"/>
</dbReference>
<feature type="domain" description="ChsH2 C-terminal OB-fold" evidence="1">
    <location>
        <begin position="59"/>
        <end position="123"/>
    </location>
</feature>
<dbReference type="PANTHER" id="PTHR34075:SF5">
    <property type="entry name" value="BLR3430 PROTEIN"/>
    <property type="match status" value="1"/>
</dbReference>
<dbReference type="Proteomes" id="UP000589036">
    <property type="component" value="Unassembled WGS sequence"/>
</dbReference>
<proteinExistence type="predicted"/>
<accession>A0A852TY38</accession>
<dbReference type="InterPro" id="IPR052513">
    <property type="entry name" value="Thioester_dehydratase-like"/>
</dbReference>
<evidence type="ECO:0000313" key="3">
    <source>
        <dbReference type="Proteomes" id="UP000589036"/>
    </source>
</evidence>
<organism evidence="2 3">
    <name type="scientific">Spinactinospora alkalitolerans</name>
    <dbReference type="NCBI Taxonomy" id="687207"/>
    <lineage>
        <taxon>Bacteria</taxon>
        <taxon>Bacillati</taxon>
        <taxon>Actinomycetota</taxon>
        <taxon>Actinomycetes</taxon>
        <taxon>Streptosporangiales</taxon>
        <taxon>Nocardiopsidaceae</taxon>
        <taxon>Spinactinospora</taxon>
    </lineage>
</organism>
<dbReference type="EMBL" id="JACCCC010000001">
    <property type="protein sequence ID" value="NYE48187.1"/>
    <property type="molecule type" value="Genomic_DNA"/>
</dbReference>
<protein>
    <recommendedName>
        <fullName evidence="1">ChsH2 C-terminal OB-fold domain-containing protein</fullName>
    </recommendedName>
</protein>